<dbReference type="InterPro" id="IPR001045">
    <property type="entry name" value="Spermi_synthase"/>
</dbReference>
<dbReference type="Proteomes" id="UP001530315">
    <property type="component" value="Unassembled WGS sequence"/>
</dbReference>
<dbReference type="PROSITE" id="PS01330">
    <property type="entry name" value="PABS_1"/>
    <property type="match status" value="1"/>
</dbReference>
<comment type="caution">
    <text evidence="14">The sequence shown here is derived from an EMBL/GenBank/DDBJ whole genome shotgun (WGS) entry which is preliminary data.</text>
</comment>
<dbReference type="GO" id="GO:0006596">
    <property type="term" value="P:polyamine biosynthetic process"/>
    <property type="evidence" value="ECO:0007669"/>
    <property type="project" value="UniProtKB-UniRule"/>
</dbReference>
<evidence type="ECO:0000256" key="11">
    <source>
        <dbReference type="PROSITE-ProRule" id="PRU00354"/>
    </source>
</evidence>
<dbReference type="SUPFAM" id="SSF53335">
    <property type="entry name" value="S-adenosyl-L-methionine-dependent methyltransferases"/>
    <property type="match status" value="1"/>
</dbReference>
<keyword evidence="4" id="KW-0210">Decarboxylase</keyword>
<keyword evidence="12" id="KW-0812">Transmembrane</keyword>
<evidence type="ECO:0000256" key="3">
    <source>
        <dbReference type="ARBA" id="ARBA00022679"/>
    </source>
</evidence>
<comment type="similarity">
    <text evidence="2">Belongs to the spermidine/spermine synthase family.</text>
</comment>
<dbReference type="InterPro" id="IPR030374">
    <property type="entry name" value="PABS"/>
</dbReference>
<sequence length="699" mass="77812">MFCSPTASMTHTNDPSSIGRAPKSVRLYSGRFLINVTANFITISLVLAALVAFLIGSAAQINLSSKLYTRPSLTTSSSNQRNHGGTTLNKQTLLPRIGLCGGEGCNAEESAEQILLASDAEHSSSKLGDEEKDNDAGINIYKYAPHLPSGQHLLVDARDVNSGFLNSDKLIVTAMVDLTEECKIALLSYHCLSHVPVGVSCYGVSSAGHVSIRTWPEEGVIIIDLFKCGTSPPLVQVLPIIKKLFVIPSHDLVEESDGDLQEPTIIWSYKLRGFREGFYGYRRYDNPLETDLGLDVLRMHYLAMKEVLVSEETEFQHVDIYELINPRRTSMASYKRALSGDGSYESLHPEIYRPDKILFLDGVQQSSLYGEAAYHEALVHPSMITHPNPRRVAIIGGGEGATLREVLKHNTVKEAVMVEIDGELVDMCREHLIEWCDCTDLAGSDANLCFDDSRASVLIEDAFAWFIDKFGGSTKKREQFDVIIMDALDPDKFVEIVGKLYKSDQFVRSLYNGLADEGVFVVQIGESQNIADTALEVGQLKDTAHMIEALRSVGFKSMHTYDEGHSGYFAPWSYLVCFKDSKSRASWYETSAGIEIKLRQRMHRRKSGEPSLMYFDAPTMMMYQLPPRSDETVYCRKALKPRECKDDYNGTNPKLVNPVSLLEAHKEKGISIYACQNQPSTVHSPVFERHSRQLLGSGC</sequence>
<accession>A0ABD3MRK5</accession>
<evidence type="ECO:0000256" key="2">
    <source>
        <dbReference type="ARBA" id="ARBA00007867"/>
    </source>
</evidence>
<keyword evidence="5" id="KW-0068">Autocatalytic cleavage</keyword>
<dbReference type="PANTHER" id="PTHR43317:SF1">
    <property type="entry name" value="THERMOSPERMINE SYNTHASE ACAULIS5"/>
    <property type="match status" value="1"/>
</dbReference>
<dbReference type="SUPFAM" id="SSF56276">
    <property type="entry name" value="S-adenosylmethionine decarboxylase"/>
    <property type="match status" value="1"/>
</dbReference>
<evidence type="ECO:0000256" key="9">
    <source>
        <dbReference type="ARBA" id="ARBA00023270"/>
    </source>
</evidence>
<evidence type="ECO:0000256" key="5">
    <source>
        <dbReference type="ARBA" id="ARBA00022813"/>
    </source>
</evidence>
<dbReference type="Gene3D" id="3.60.90.10">
    <property type="entry name" value="S-adenosylmethionine decarboxylase"/>
    <property type="match status" value="1"/>
</dbReference>
<evidence type="ECO:0000256" key="8">
    <source>
        <dbReference type="ARBA" id="ARBA00023239"/>
    </source>
</evidence>
<proteinExistence type="inferred from homology"/>
<organism evidence="14 15">
    <name type="scientific">Stephanodiscus triporus</name>
    <dbReference type="NCBI Taxonomy" id="2934178"/>
    <lineage>
        <taxon>Eukaryota</taxon>
        <taxon>Sar</taxon>
        <taxon>Stramenopiles</taxon>
        <taxon>Ochrophyta</taxon>
        <taxon>Bacillariophyta</taxon>
        <taxon>Coscinodiscophyceae</taxon>
        <taxon>Thalassiosirophycidae</taxon>
        <taxon>Stephanodiscales</taxon>
        <taxon>Stephanodiscaceae</taxon>
        <taxon>Stephanodiscus</taxon>
    </lineage>
</organism>
<dbReference type="PANTHER" id="PTHR43317">
    <property type="entry name" value="THERMOSPERMINE SYNTHASE ACAULIS5"/>
    <property type="match status" value="1"/>
</dbReference>
<keyword evidence="9" id="KW-0704">Schiff base</keyword>
<dbReference type="AlphaFoldDB" id="A0ABD3MRK5"/>
<dbReference type="Gene3D" id="3.40.50.150">
    <property type="entry name" value="Vaccinia Virus protein VP39"/>
    <property type="match status" value="1"/>
</dbReference>
<gene>
    <name evidence="14" type="ORF">ACHAW5_008741</name>
</gene>
<evidence type="ECO:0000313" key="15">
    <source>
        <dbReference type="Proteomes" id="UP001530315"/>
    </source>
</evidence>
<protein>
    <recommendedName>
        <fullName evidence="13">PABS domain-containing protein</fullName>
    </recommendedName>
</protein>
<evidence type="ECO:0000256" key="6">
    <source>
        <dbReference type="ARBA" id="ARBA00023115"/>
    </source>
</evidence>
<evidence type="ECO:0000259" key="13">
    <source>
        <dbReference type="PROSITE" id="PS51006"/>
    </source>
</evidence>
<keyword evidence="6 11" id="KW-0620">Polyamine biosynthesis</keyword>
<comment type="cofactor">
    <cofactor evidence="1">
        <name>pyruvate</name>
        <dbReference type="ChEBI" id="CHEBI:15361"/>
    </cofactor>
</comment>
<evidence type="ECO:0000256" key="1">
    <source>
        <dbReference type="ARBA" id="ARBA00001928"/>
    </source>
</evidence>
<dbReference type="Pfam" id="PF02675">
    <property type="entry name" value="AdoMet_dc"/>
    <property type="match status" value="1"/>
</dbReference>
<dbReference type="InterPro" id="IPR029063">
    <property type="entry name" value="SAM-dependent_MTases_sf"/>
</dbReference>
<evidence type="ECO:0000256" key="4">
    <source>
        <dbReference type="ARBA" id="ARBA00022793"/>
    </source>
</evidence>
<dbReference type="EMBL" id="JALLAZ020001750">
    <property type="protein sequence ID" value="KAL3765491.1"/>
    <property type="molecule type" value="Genomic_DNA"/>
</dbReference>
<evidence type="ECO:0000256" key="7">
    <source>
        <dbReference type="ARBA" id="ARBA00023145"/>
    </source>
</evidence>
<dbReference type="PROSITE" id="PS51006">
    <property type="entry name" value="PABS_2"/>
    <property type="match status" value="1"/>
</dbReference>
<dbReference type="GO" id="GO:0016831">
    <property type="term" value="F:carboxy-lyase activity"/>
    <property type="evidence" value="ECO:0007669"/>
    <property type="project" value="UniProtKB-KW"/>
</dbReference>
<evidence type="ECO:0000256" key="12">
    <source>
        <dbReference type="SAM" id="Phobius"/>
    </source>
</evidence>
<dbReference type="Pfam" id="PF01564">
    <property type="entry name" value="Spermine_synth"/>
    <property type="match status" value="1"/>
</dbReference>
<evidence type="ECO:0000313" key="14">
    <source>
        <dbReference type="EMBL" id="KAL3765491.1"/>
    </source>
</evidence>
<dbReference type="CDD" id="cd02440">
    <property type="entry name" value="AdoMet_MTases"/>
    <property type="match status" value="1"/>
</dbReference>
<dbReference type="InterPro" id="IPR016067">
    <property type="entry name" value="S-AdoMet_deCO2ase_core"/>
</dbReference>
<evidence type="ECO:0000256" key="10">
    <source>
        <dbReference type="ARBA" id="ARBA00023317"/>
    </source>
</evidence>
<keyword evidence="7" id="KW-0865">Zymogen</keyword>
<keyword evidence="8" id="KW-0456">Lyase</keyword>
<dbReference type="InterPro" id="IPR003826">
    <property type="entry name" value="AdoMetDC_fam_prok"/>
</dbReference>
<dbReference type="InterPro" id="IPR030373">
    <property type="entry name" value="PABS_CS"/>
</dbReference>
<keyword evidence="15" id="KW-1185">Reference proteome</keyword>
<keyword evidence="10" id="KW-0670">Pyruvate</keyword>
<feature type="active site" description="Proton acceptor" evidence="11">
    <location>
        <position position="486"/>
    </location>
</feature>
<dbReference type="HAMAP" id="MF_00198">
    <property type="entry name" value="Spermidine_synth"/>
    <property type="match status" value="1"/>
</dbReference>
<dbReference type="GO" id="GO:0010487">
    <property type="term" value="F:thermospermine synthase activity"/>
    <property type="evidence" value="ECO:0007669"/>
    <property type="project" value="UniProtKB-ARBA"/>
</dbReference>
<reference evidence="14 15" key="1">
    <citation type="submission" date="2024-10" db="EMBL/GenBank/DDBJ databases">
        <title>Updated reference genomes for cyclostephanoid diatoms.</title>
        <authorList>
            <person name="Roberts W.R."/>
            <person name="Alverson A.J."/>
        </authorList>
    </citation>
    <scope>NUCLEOTIDE SEQUENCE [LARGE SCALE GENOMIC DNA]</scope>
    <source>
        <strain evidence="14 15">AJA276-08</strain>
    </source>
</reference>
<feature type="transmembrane region" description="Helical" evidence="12">
    <location>
        <begin position="32"/>
        <end position="55"/>
    </location>
</feature>
<keyword evidence="12" id="KW-0472">Membrane</keyword>
<keyword evidence="3 11" id="KW-0808">Transferase</keyword>
<keyword evidence="12" id="KW-1133">Transmembrane helix</keyword>
<name>A0ABD3MRK5_9STRA</name>
<feature type="domain" description="PABS" evidence="13">
    <location>
        <begin position="278"/>
        <end position="579"/>
    </location>
</feature>